<evidence type="ECO:0000313" key="2">
    <source>
        <dbReference type="Proteomes" id="UP001501411"/>
    </source>
</evidence>
<accession>A0ABP9B8V4</accession>
<keyword evidence="2" id="KW-1185">Reference proteome</keyword>
<comment type="caution">
    <text evidence="1">The sequence shown here is derived from an EMBL/GenBank/DDBJ whole genome shotgun (WGS) entry which is preliminary data.</text>
</comment>
<reference evidence="2" key="1">
    <citation type="journal article" date="2019" name="Int. J. Syst. Evol. Microbiol.">
        <title>The Global Catalogue of Microorganisms (GCM) 10K type strain sequencing project: providing services to taxonomists for standard genome sequencing and annotation.</title>
        <authorList>
            <consortium name="The Broad Institute Genomics Platform"/>
            <consortium name="The Broad Institute Genome Sequencing Center for Infectious Disease"/>
            <person name="Wu L."/>
            <person name="Ma J."/>
        </authorList>
    </citation>
    <scope>NUCLEOTIDE SEQUENCE [LARGE SCALE GENOMIC DNA]</scope>
    <source>
        <strain evidence="2">JCM 18200</strain>
    </source>
</reference>
<gene>
    <name evidence="1" type="ORF">GCM10023231_20410</name>
</gene>
<evidence type="ECO:0000313" key="1">
    <source>
        <dbReference type="EMBL" id="GAA4792301.1"/>
    </source>
</evidence>
<dbReference type="RefSeq" id="WP_345231671.1">
    <property type="nucleotide sequence ID" value="NZ_BAABIQ010000032.1"/>
</dbReference>
<proteinExistence type="predicted"/>
<dbReference type="Proteomes" id="UP001501411">
    <property type="component" value="Unassembled WGS sequence"/>
</dbReference>
<name>A0ABP9B8V4_9SPHI</name>
<dbReference type="SUPFAM" id="SSF82171">
    <property type="entry name" value="DPP6 N-terminal domain-like"/>
    <property type="match status" value="1"/>
</dbReference>
<sequence>MRLIILLLCFSFFLSILTQIDLETSPFGSATDKGHLRYSAIDEASGLESALNNPHCFWTHNDSGDKARIFLLDSTANCRATYYLAGIHAYDWEDIASMQEDHKNYLLVGDVGDNLGNRPVVYIHRFEEPTVTESKTPQTDTIPRKAVKTYTLRYVDGPRDAEAFFFDPIAKKLVVINKRELQVGVYMASLPKNPTDTIVLKREMSIPYTFITSATISADGTEVLIKNLLNVYYWKRKPGESLLTMFHRQGISLPYVVEPQGEAITFARDGSGYFTISERPFGLPSSLYFYPRQ</sequence>
<dbReference type="EMBL" id="BAABIQ010000032">
    <property type="protein sequence ID" value="GAA4792301.1"/>
    <property type="molecule type" value="Genomic_DNA"/>
</dbReference>
<organism evidence="1 2">
    <name type="scientific">Olivibacter ginsenosidimutans</name>
    <dbReference type="NCBI Taxonomy" id="1176537"/>
    <lineage>
        <taxon>Bacteria</taxon>
        <taxon>Pseudomonadati</taxon>
        <taxon>Bacteroidota</taxon>
        <taxon>Sphingobacteriia</taxon>
        <taxon>Sphingobacteriales</taxon>
        <taxon>Sphingobacteriaceae</taxon>
        <taxon>Olivibacter</taxon>
    </lineage>
</organism>
<evidence type="ECO:0008006" key="3">
    <source>
        <dbReference type="Google" id="ProtNLM"/>
    </source>
</evidence>
<protein>
    <recommendedName>
        <fullName evidence="3">PE-PGRS family protein</fullName>
    </recommendedName>
</protein>